<name>A0AAV3ID22_HELPX</name>
<organism evidence="1 2">
    <name type="scientific">Helicobacter pylori GAM120Ai</name>
    <dbReference type="NCBI Taxonomy" id="1159029"/>
    <lineage>
        <taxon>Bacteria</taxon>
        <taxon>Pseudomonadati</taxon>
        <taxon>Campylobacterota</taxon>
        <taxon>Epsilonproteobacteria</taxon>
        <taxon>Campylobacterales</taxon>
        <taxon>Helicobacteraceae</taxon>
        <taxon>Helicobacter</taxon>
    </lineage>
</organism>
<evidence type="ECO:0000313" key="2">
    <source>
        <dbReference type="Proteomes" id="UP000012012"/>
    </source>
</evidence>
<accession>A0AAV3ID22</accession>
<dbReference type="Proteomes" id="UP000012012">
    <property type="component" value="Unassembled WGS sequence"/>
</dbReference>
<reference evidence="1 2" key="1">
    <citation type="submission" date="2012-11" db="EMBL/GenBank/DDBJ databases">
        <authorList>
            <person name="Weinstock G."/>
            <person name="Sodergren E."/>
            <person name="Lobos E.A."/>
            <person name="Fulton L."/>
            <person name="Fulton R."/>
            <person name="Courtney L."/>
            <person name="Fronick C."/>
            <person name="O'Laughlin M."/>
            <person name="Godfrey J."/>
            <person name="Wilson R.M."/>
            <person name="Miner T."/>
            <person name="Farmer C."/>
            <person name="Delehaunty K."/>
            <person name="Cordes M."/>
            <person name="Minx P."/>
            <person name="Tomlinson C."/>
            <person name="Chen J."/>
            <person name="Wollam A."/>
            <person name="Pepin K.H."/>
            <person name="Bhonagiri V."/>
            <person name="Zhang X."/>
            <person name="Suruliraj S."/>
            <person name="Antonio M."/>
            <person name="Secka O."/>
            <person name="Thomas J."/>
            <person name="Warren W."/>
            <person name="Mitreva M."/>
            <person name="Mardis E.R."/>
            <person name="Wilson R.K."/>
        </authorList>
    </citation>
    <scope>NUCLEOTIDE SEQUENCE [LARGE SCALE GENOMIC DNA]</scope>
    <source>
        <strain evidence="1 2">GAM120Ai</strain>
    </source>
</reference>
<protein>
    <submittedName>
        <fullName evidence="1">Uncharacterized protein</fullName>
    </submittedName>
</protein>
<comment type="caution">
    <text evidence="1">The sequence shown here is derived from an EMBL/GenBank/DDBJ whole genome shotgun (WGS) entry which is preliminary data.</text>
</comment>
<proteinExistence type="predicted"/>
<dbReference type="AlphaFoldDB" id="A0AAV3ID22"/>
<dbReference type="EMBL" id="APDF01000069">
    <property type="protein sequence ID" value="EMG93965.1"/>
    <property type="molecule type" value="Genomic_DNA"/>
</dbReference>
<gene>
    <name evidence="1" type="ORF">HMPREF1401_01533</name>
</gene>
<evidence type="ECO:0000313" key="1">
    <source>
        <dbReference type="EMBL" id="EMG93965.1"/>
    </source>
</evidence>
<sequence>MINILKPKLYLKIFQSKACELTTSKQTREERFKKVLIATCYPYVIIIFDKKAYLVTNGYSSTSKNIFL</sequence>